<comment type="caution">
    <text evidence="7">The sequence shown here is derived from an EMBL/GenBank/DDBJ whole genome shotgun (WGS) entry which is preliminary data.</text>
</comment>
<organism evidence="7 8">
    <name type="scientific">Penicillium decumbens</name>
    <dbReference type="NCBI Taxonomy" id="69771"/>
    <lineage>
        <taxon>Eukaryota</taxon>
        <taxon>Fungi</taxon>
        <taxon>Dikarya</taxon>
        <taxon>Ascomycota</taxon>
        <taxon>Pezizomycotina</taxon>
        <taxon>Eurotiomycetes</taxon>
        <taxon>Eurotiomycetidae</taxon>
        <taxon>Eurotiales</taxon>
        <taxon>Aspergillaceae</taxon>
        <taxon>Penicillium</taxon>
    </lineage>
</organism>
<feature type="domain" description="Thioredoxin" evidence="6">
    <location>
        <begin position="1"/>
        <end position="106"/>
    </location>
</feature>
<dbReference type="InterPro" id="IPR013766">
    <property type="entry name" value="Thioredoxin_domain"/>
</dbReference>
<comment type="similarity">
    <text evidence="1 3">Belongs to the thioredoxin family.</text>
</comment>
<evidence type="ECO:0000256" key="3">
    <source>
        <dbReference type="PIRNR" id="PIRNR000077"/>
    </source>
</evidence>
<feature type="site" description="Contributes to redox potential value" evidence="4">
    <location>
        <position position="33"/>
    </location>
</feature>
<dbReference type="OrthoDB" id="10263751at2759"/>
<evidence type="ECO:0000256" key="1">
    <source>
        <dbReference type="ARBA" id="ARBA00008987"/>
    </source>
</evidence>
<evidence type="ECO:0000256" key="5">
    <source>
        <dbReference type="PIRSR" id="PIRSR000077-4"/>
    </source>
</evidence>
<evidence type="ECO:0000259" key="6">
    <source>
        <dbReference type="PROSITE" id="PS51352"/>
    </source>
</evidence>
<dbReference type="Proteomes" id="UP000191522">
    <property type="component" value="Unassembled WGS sequence"/>
</dbReference>
<dbReference type="PROSITE" id="PS51352">
    <property type="entry name" value="THIOREDOXIN_2"/>
    <property type="match status" value="1"/>
</dbReference>
<accession>A0A1V6PJS6</accession>
<dbReference type="OMA" id="CYADWCS"/>
<dbReference type="PRINTS" id="PR00421">
    <property type="entry name" value="THIOREDOXIN"/>
</dbReference>
<dbReference type="PIRSF" id="PIRSF000077">
    <property type="entry name" value="Thioredoxin"/>
    <property type="match status" value="1"/>
</dbReference>
<feature type="active site" description="Nucleophile" evidence="4">
    <location>
        <position position="35"/>
    </location>
</feature>
<name>A0A1V6PJS6_PENDC</name>
<feature type="site" description="Deprotonates C-terminal active site Cys" evidence="4">
    <location>
        <position position="26"/>
    </location>
</feature>
<keyword evidence="5" id="KW-0676">Redox-active center</keyword>
<dbReference type="SUPFAM" id="SSF52833">
    <property type="entry name" value="Thioredoxin-like"/>
    <property type="match status" value="1"/>
</dbReference>
<dbReference type="AlphaFoldDB" id="A0A1V6PJS6"/>
<evidence type="ECO:0000256" key="2">
    <source>
        <dbReference type="ARBA" id="ARBA00023157"/>
    </source>
</evidence>
<dbReference type="PROSITE" id="PS00194">
    <property type="entry name" value="THIOREDOXIN_1"/>
    <property type="match status" value="1"/>
</dbReference>
<sequence>MPVTAIESKPEFLDKVMFSGDAAILDCWATWCGPCKAIAPAYEELSEKFPQVKFFKVDVDAVEDVAQELGVRAMPTFMFFKGGEKITEIAGTDIKAIEARVMELVAA</sequence>
<dbReference type="GO" id="GO:0015035">
    <property type="term" value="F:protein-disulfide reductase activity"/>
    <property type="evidence" value="ECO:0007669"/>
    <property type="project" value="InterPro"/>
</dbReference>
<dbReference type="Pfam" id="PF00085">
    <property type="entry name" value="Thioredoxin"/>
    <property type="match status" value="1"/>
</dbReference>
<dbReference type="InterPro" id="IPR017937">
    <property type="entry name" value="Thioredoxin_CS"/>
</dbReference>
<evidence type="ECO:0000256" key="4">
    <source>
        <dbReference type="PIRSR" id="PIRSR000077-1"/>
    </source>
</evidence>
<dbReference type="InterPro" id="IPR036249">
    <property type="entry name" value="Thioredoxin-like_sf"/>
</dbReference>
<dbReference type="PANTHER" id="PTHR46115">
    <property type="entry name" value="THIOREDOXIN-LIKE PROTEIN 1"/>
    <property type="match status" value="1"/>
</dbReference>
<reference evidence="8" key="1">
    <citation type="journal article" date="2017" name="Nat. Microbiol.">
        <title>Global analysis of biosynthetic gene clusters reveals vast potential of secondary metabolite production in Penicillium species.</title>
        <authorList>
            <person name="Nielsen J.C."/>
            <person name="Grijseels S."/>
            <person name="Prigent S."/>
            <person name="Ji B."/>
            <person name="Dainat J."/>
            <person name="Nielsen K.F."/>
            <person name="Frisvad J.C."/>
            <person name="Workman M."/>
            <person name="Nielsen J."/>
        </authorList>
    </citation>
    <scope>NUCLEOTIDE SEQUENCE [LARGE SCALE GENOMIC DNA]</scope>
    <source>
        <strain evidence="8">IBT 11843</strain>
    </source>
</reference>
<keyword evidence="8" id="KW-1185">Reference proteome</keyword>
<proteinExistence type="inferred from homology"/>
<dbReference type="InterPro" id="IPR005746">
    <property type="entry name" value="Thioredoxin"/>
</dbReference>
<keyword evidence="2 5" id="KW-1015">Disulfide bond</keyword>
<feature type="active site" description="Nucleophile" evidence="4">
    <location>
        <position position="32"/>
    </location>
</feature>
<dbReference type="FunFam" id="3.40.30.10:FF:000245">
    <property type="entry name" value="Thioredoxin"/>
    <property type="match status" value="1"/>
</dbReference>
<dbReference type="CDD" id="cd02947">
    <property type="entry name" value="TRX_family"/>
    <property type="match status" value="1"/>
</dbReference>
<evidence type="ECO:0000313" key="8">
    <source>
        <dbReference type="Proteomes" id="UP000191522"/>
    </source>
</evidence>
<feature type="disulfide bond" description="Redox-active" evidence="5">
    <location>
        <begin position="32"/>
        <end position="35"/>
    </location>
</feature>
<protein>
    <recommendedName>
        <fullName evidence="3">Thioredoxin</fullName>
    </recommendedName>
</protein>
<feature type="site" description="Contributes to redox potential value" evidence="4">
    <location>
        <position position="34"/>
    </location>
</feature>
<gene>
    <name evidence="7" type="ORF">PENDEC_c003G05994</name>
</gene>
<dbReference type="EMBL" id="MDYL01000003">
    <property type="protein sequence ID" value="OQD77224.1"/>
    <property type="molecule type" value="Genomic_DNA"/>
</dbReference>
<dbReference type="STRING" id="69771.A0A1V6PJS6"/>
<evidence type="ECO:0000313" key="7">
    <source>
        <dbReference type="EMBL" id="OQD77224.1"/>
    </source>
</evidence>
<dbReference type="Gene3D" id="3.40.30.10">
    <property type="entry name" value="Glutaredoxin"/>
    <property type="match status" value="1"/>
</dbReference>